<name>A0AAV5HA71_9ROSI</name>
<feature type="compositionally biased region" description="Low complexity" evidence="1">
    <location>
        <begin position="1"/>
        <end position="16"/>
    </location>
</feature>
<feature type="region of interest" description="Disordered" evidence="1">
    <location>
        <begin position="1"/>
        <end position="48"/>
    </location>
</feature>
<dbReference type="Proteomes" id="UP001054252">
    <property type="component" value="Unassembled WGS sequence"/>
</dbReference>
<reference evidence="2 3" key="1">
    <citation type="journal article" date="2021" name="Commun. Biol.">
        <title>The genome of Shorea leprosula (Dipterocarpaceae) highlights the ecological relevance of drought in aseasonal tropical rainforests.</title>
        <authorList>
            <person name="Ng K.K.S."/>
            <person name="Kobayashi M.J."/>
            <person name="Fawcett J.A."/>
            <person name="Hatakeyama M."/>
            <person name="Paape T."/>
            <person name="Ng C.H."/>
            <person name="Ang C.C."/>
            <person name="Tnah L.H."/>
            <person name="Lee C.T."/>
            <person name="Nishiyama T."/>
            <person name="Sese J."/>
            <person name="O'Brien M.J."/>
            <person name="Copetti D."/>
            <person name="Mohd Noor M.I."/>
            <person name="Ong R.C."/>
            <person name="Putra M."/>
            <person name="Sireger I.Z."/>
            <person name="Indrioko S."/>
            <person name="Kosugi Y."/>
            <person name="Izuno A."/>
            <person name="Isagi Y."/>
            <person name="Lee S.L."/>
            <person name="Shimizu K.K."/>
        </authorList>
    </citation>
    <scope>NUCLEOTIDE SEQUENCE [LARGE SCALE GENOMIC DNA]</scope>
    <source>
        <strain evidence="2">214</strain>
    </source>
</reference>
<evidence type="ECO:0000256" key="1">
    <source>
        <dbReference type="SAM" id="MobiDB-lite"/>
    </source>
</evidence>
<evidence type="ECO:0000313" key="2">
    <source>
        <dbReference type="EMBL" id="GKU85643.1"/>
    </source>
</evidence>
<dbReference type="EMBL" id="BPVZ01000001">
    <property type="protein sequence ID" value="GKU85643.1"/>
    <property type="molecule type" value="Genomic_DNA"/>
</dbReference>
<protein>
    <submittedName>
        <fullName evidence="2">Uncharacterized protein</fullName>
    </submittedName>
</protein>
<organism evidence="2 3">
    <name type="scientific">Rubroshorea leprosula</name>
    <dbReference type="NCBI Taxonomy" id="152421"/>
    <lineage>
        <taxon>Eukaryota</taxon>
        <taxon>Viridiplantae</taxon>
        <taxon>Streptophyta</taxon>
        <taxon>Embryophyta</taxon>
        <taxon>Tracheophyta</taxon>
        <taxon>Spermatophyta</taxon>
        <taxon>Magnoliopsida</taxon>
        <taxon>eudicotyledons</taxon>
        <taxon>Gunneridae</taxon>
        <taxon>Pentapetalae</taxon>
        <taxon>rosids</taxon>
        <taxon>malvids</taxon>
        <taxon>Malvales</taxon>
        <taxon>Dipterocarpaceae</taxon>
        <taxon>Rubroshorea</taxon>
    </lineage>
</organism>
<comment type="caution">
    <text evidence="2">The sequence shown here is derived from an EMBL/GenBank/DDBJ whole genome shotgun (WGS) entry which is preliminary data.</text>
</comment>
<feature type="compositionally biased region" description="Basic residues" evidence="1">
    <location>
        <begin position="17"/>
        <end position="26"/>
    </location>
</feature>
<keyword evidence="3" id="KW-1185">Reference proteome</keyword>
<feature type="compositionally biased region" description="Basic and acidic residues" evidence="1">
    <location>
        <begin position="27"/>
        <end position="38"/>
    </location>
</feature>
<proteinExistence type="predicted"/>
<dbReference type="AlphaFoldDB" id="A0AAV5HA71"/>
<gene>
    <name evidence="2" type="ORF">SLEP1_g281</name>
</gene>
<sequence>MAAASPPQQQEQPSLAKQKKKQKRKRTNSDPELDRLDSLRWNTSLPDNQDETFSLFFGSGELDGGCKEGTGKSWANAVA</sequence>
<evidence type="ECO:0000313" key="3">
    <source>
        <dbReference type="Proteomes" id="UP001054252"/>
    </source>
</evidence>
<accession>A0AAV5HA71</accession>
<feature type="region of interest" description="Disordered" evidence="1">
    <location>
        <begin position="60"/>
        <end position="79"/>
    </location>
</feature>